<organism evidence="13 14">
    <name type="scientific">Paenibacillus alvei</name>
    <name type="common">Bacillus alvei</name>
    <dbReference type="NCBI Taxonomy" id="44250"/>
    <lineage>
        <taxon>Bacteria</taxon>
        <taxon>Bacillati</taxon>
        <taxon>Bacillota</taxon>
        <taxon>Bacilli</taxon>
        <taxon>Bacillales</taxon>
        <taxon>Paenibacillaceae</taxon>
        <taxon>Paenibacillus</taxon>
    </lineage>
</organism>
<dbReference type="InterPro" id="IPR001943">
    <property type="entry name" value="UVR_dom"/>
</dbReference>
<dbReference type="FunFam" id="3.30.420.340:FF:000002">
    <property type="entry name" value="UvrABC system protein C"/>
    <property type="match status" value="1"/>
</dbReference>
<keyword evidence="6 7" id="KW-0742">SOS response</keyword>
<dbReference type="Proteomes" id="UP000552038">
    <property type="component" value="Unassembled WGS sequence"/>
</dbReference>
<keyword evidence="2 7" id="KW-0227">DNA damage</keyword>
<dbReference type="SUPFAM" id="SSF82771">
    <property type="entry name" value="GIY-YIG endonuclease"/>
    <property type="match status" value="1"/>
</dbReference>
<dbReference type="Pfam" id="PF01541">
    <property type="entry name" value="GIY-YIG"/>
    <property type="match status" value="1"/>
</dbReference>
<dbReference type="Pfam" id="PF08459">
    <property type="entry name" value="UvrC_RNaseH_dom"/>
    <property type="match status" value="1"/>
</dbReference>
<keyword evidence="8" id="KW-0175">Coiled coil</keyword>
<dbReference type="Gene3D" id="3.40.1440.10">
    <property type="entry name" value="GIY-YIG endonuclease"/>
    <property type="match status" value="1"/>
</dbReference>
<dbReference type="GO" id="GO:0005737">
    <property type="term" value="C:cytoplasm"/>
    <property type="evidence" value="ECO:0007669"/>
    <property type="project" value="UniProtKB-SubCell"/>
</dbReference>
<dbReference type="PANTHER" id="PTHR30562">
    <property type="entry name" value="UVRC/OXIDOREDUCTASE"/>
    <property type="match status" value="1"/>
</dbReference>
<dbReference type="InterPro" id="IPR035901">
    <property type="entry name" value="GIY-YIG_endonuc_sf"/>
</dbReference>
<dbReference type="Gene3D" id="3.30.420.340">
    <property type="entry name" value="UvrC, RNAse H endonuclease domain"/>
    <property type="match status" value="1"/>
</dbReference>
<feature type="region of interest" description="Disordered" evidence="9">
    <location>
        <begin position="695"/>
        <end position="723"/>
    </location>
</feature>
<keyword evidence="1 7" id="KW-0963">Cytoplasm</keyword>
<name>A0AAP7DJY0_PAEAL</name>
<evidence type="ECO:0000256" key="3">
    <source>
        <dbReference type="ARBA" id="ARBA00022769"/>
    </source>
</evidence>
<evidence type="ECO:0000313" key="13">
    <source>
        <dbReference type="EMBL" id="NOJ72084.1"/>
    </source>
</evidence>
<dbReference type="InterPro" id="IPR050066">
    <property type="entry name" value="UvrABC_protein_C"/>
</dbReference>
<comment type="subcellular location">
    <subcellularLocation>
        <location evidence="7">Cytoplasm</location>
    </subcellularLocation>
</comment>
<dbReference type="GO" id="GO:0006289">
    <property type="term" value="P:nucleotide-excision repair"/>
    <property type="evidence" value="ECO:0007669"/>
    <property type="project" value="UniProtKB-UniRule"/>
</dbReference>
<dbReference type="NCBIfam" id="NF001824">
    <property type="entry name" value="PRK00558.1-5"/>
    <property type="match status" value="1"/>
</dbReference>
<dbReference type="Gene3D" id="4.10.860.10">
    <property type="entry name" value="UVR domain"/>
    <property type="match status" value="1"/>
</dbReference>
<feature type="domain" description="GIY-YIG" evidence="11">
    <location>
        <begin position="56"/>
        <end position="133"/>
    </location>
</feature>
<protein>
    <recommendedName>
        <fullName evidence="7">UvrABC system protein C</fullName>
        <shortName evidence="7">Protein UvrC</shortName>
    </recommendedName>
    <alternativeName>
        <fullName evidence="7">Excinuclease ABC subunit C</fullName>
    </alternativeName>
</protein>
<dbReference type="Pfam" id="PF02151">
    <property type="entry name" value="UVR"/>
    <property type="match status" value="1"/>
</dbReference>
<evidence type="ECO:0000256" key="5">
    <source>
        <dbReference type="ARBA" id="ARBA00023204"/>
    </source>
</evidence>
<feature type="domain" description="UvrC family homology region profile" evidence="12">
    <location>
        <begin position="289"/>
        <end position="572"/>
    </location>
</feature>
<feature type="compositionally biased region" description="Acidic residues" evidence="9">
    <location>
        <begin position="702"/>
        <end position="717"/>
    </location>
</feature>
<dbReference type="SMART" id="SM00465">
    <property type="entry name" value="GIYc"/>
    <property type="match status" value="1"/>
</dbReference>
<feature type="coiled-coil region" evidence="8">
    <location>
        <begin position="234"/>
        <end position="261"/>
    </location>
</feature>
<comment type="caution">
    <text evidence="13">The sequence shown here is derived from an EMBL/GenBank/DDBJ whole genome shotgun (WGS) entry which is preliminary data.</text>
</comment>
<dbReference type="InterPro" id="IPR001162">
    <property type="entry name" value="UvrC_RNase_H_dom"/>
</dbReference>
<dbReference type="InterPro" id="IPR000305">
    <property type="entry name" value="GIY-YIG_endonuc"/>
</dbReference>
<dbReference type="SUPFAM" id="SSF47781">
    <property type="entry name" value="RuvA domain 2-like"/>
    <property type="match status" value="1"/>
</dbReference>
<evidence type="ECO:0000256" key="8">
    <source>
        <dbReference type="SAM" id="Coils"/>
    </source>
</evidence>
<evidence type="ECO:0000313" key="14">
    <source>
        <dbReference type="Proteomes" id="UP000552038"/>
    </source>
</evidence>
<dbReference type="HAMAP" id="MF_00203">
    <property type="entry name" value="UvrC"/>
    <property type="match status" value="1"/>
</dbReference>
<dbReference type="PROSITE" id="PS50164">
    <property type="entry name" value="GIY_YIG"/>
    <property type="match status" value="1"/>
</dbReference>
<evidence type="ECO:0000259" key="12">
    <source>
        <dbReference type="PROSITE" id="PS50165"/>
    </source>
</evidence>
<comment type="function">
    <text evidence="7">The UvrABC repair system catalyzes the recognition and processing of DNA lesions. UvrC both incises the 5' and 3' sides of the lesion. The N-terminal half is responsible for the 3' incision and the C-terminal half is responsible for the 5' incision.</text>
</comment>
<dbReference type="FunFam" id="1.10.150.20:FF:000005">
    <property type="entry name" value="UvrABC system protein C"/>
    <property type="match status" value="1"/>
</dbReference>
<dbReference type="GO" id="GO:0009432">
    <property type="term" value="P:SOS response"/>
    <property type="evidence" value="ECO:0007669"/>
    <property type="project" value="UniProtKB-UniRule"/>
</dbReference>
<evidence type="ECO:0000256" key="1">
    <source>
        <dbReference type="ARBA" id="ARBA00022490"/>
    </source>
</evidence>
<dbReference type="Pfam" id="PF14520">
    <property type="entry name" value="HHH_5"/>
    <property type="match status" value="1"/>
</dbReference>
<feature type="domain" description="UVR" evidence="10">
    <location>
        <begin position="238"/>
        <end position="273"/>
    </location>
</feature>
<dbReference type="PROSITE" id="PS50151">
    <property type="entry name" value="UVR"/>
    <property type="match status" value="1"/>
</dbReference>
<dbReference type="GO" id="GO:0003677">
    <property type="term" value="F:DNA binding"/>
    <property type="evidence" value="ECO:0007669"/>
    <property type="project" value="UniProtKB-UniRule"/>
</dbReference>
<dbReference type="CDD" id="cd10434">
    <property type="entry name" value="GIY-YIG_UvrC_Cho"/>
    <property type="match status" value="1"/>
</dbReference>
<gene>
    <name evidence="7 13" type="primary">uvrC</name>
    <name evidence="13" type="ORF">HMI46_16155</name>
</gene>
<comment type="subunit">
    <text evidence="7">Interacts with UvrB in an incision complex.</text>
</comment>
<dbReference type="EMBL" id="JABFOR010000021">
    <property type="protein sequence ID" value="NOJ72084.1"/>
    <property type="molecule type" value="Genomic_DNA"/>
</dbReference>
<dbReference type="SUPFAM" id="SSF46600">
    <property type="entry name" value="C-terminal UvrC-binding domain of UvrB"/>
    <property type="match status" value="1"/>
</dbReference>
<sequence>MTETDNNQSNWRVERWKERWNERYSTDEQQELSPEELAEREQALDRIRNKLALLPDSPGCYLMKNREGTIIYVGKAKVLKNRVRSYFNGSHDGKTQRLVSEIRDFEYIVTSSNMEALILECNLIKQHHPRYNVLLKDDKTFPYIKITNERHPRLEVTRRVLKDKAKYFGPYPNAFAATQTKKLLDRLYPLRKCKTLPDRVCLYYHIGQCLAPCEYEVTEAQYEEMVQEIAKFLSGGHEEIKKELQRKMEEAAEEMQFERAKEYRDQLIAIRAIMEKQNINTSDQLDRDVFGFAVDKGWMCVQILYVRQGKMIERHATKFPFYGEAYADFMSFVTQYYSENPALPKEILLPDSELFDTSAAQNDAEAEESSGTSSVAGVDTQDDSVDTQDDSSIANEHEQSRIEEIDEGANNGTDDGIAGAEALQQWLNVKVHIPKRGLKKQMISMAMENARVALDEKFKMQERNEDRTLRAAERLGEAVGIDNARRIEAFDNSNIQGSDPVSAMVVFIDGKPAKKEYRKYKVRTVQGPDDYETMREVIRRRYERVLKEQLEMPDLIIVDGGKGQMSAALDVLENELGLTIPVCGLVKDNKHKTAQLMAGDPPEIVPLGRDSQEFYMLQRIQEEVHRFAISFHRERRAKSMVVSALDSIPGIGEKRRKHLLKHFGSLKKIREASVEEFRQIGIGEKLAHTILAALQQEKEPQEAEPDAPDLEAADVDNDVNHDK</sequence>
<feature type="compositionally biased region" description="Acidic residues" evidence="9">
    <location>
        <begin position="380"/>
        <end position="389"/>
    </location>
</feature>
<dbReference type="RefSeq" id="WP_171417574.1">
    <property type="nucleotide sequence ID" value="NZ_JABFOR010000021.1"/>
</dbReference>
<evidence type="ECO:0000259" key="10">
    <source>
        <dbReference type="PROSITE" id="PS50151"/>
    </source>
</evidence>
<dbReference type="Gene3D" id="1.10.150.20">
    <property type="entry name" value="5' to 3' exonuclease, C-terminal subdomain"/>
    <property type="match status" value="1"/>
</dbReference>
<dbReference type="InterPro" id="IPR038476">
    <property type="entry name" value="UvrC_RNase_H_dom_sf"/>
</dbReference>
<evidence type="ECO:0000256" key="7">
    <source>
        <dbReference type="HAMAP-Rule" id="MF_00203"/>
    </source>
</evidence>
<keyword evidence="4 7" id="KW-0267">Excision nuclease</keyword>
<evidence type="ECO:0000259" key="11">
    <source>
        <dbReference type="PROSITE" id="PS50164"/>
    </source>
</evidence>
<dbReference type="InterPro" id="IPR047296">
    <property type="entry name" value="GIY-YIG_UvrC_Cho"/>
</dbReference>
<dbReference type="GO" id="GO:0009380">
    <property type="term" value="C:excinuclease repair complex"/>
    <property type="evidence" value="ECO:0007669"/>
    <property type="project" value="InterPro"/>
</dbReference>
<evidence type="ECO:0000256" key="2">
    <source>
        <dbReference type="ARBA" id="ARBA00022763"/>
    </source>
</evidence>
<reference evidence="13 14" key="1">
    <citation type="submission" date="2020-05" db="EMBL/GenBank/DDBJ databases">
        <title>Whole genome sequencing and identification of novel metabolites from Paenibacillus alvei strain JR949.</title>
        <authorList>
            <person name="Rajendhran J."/>
            <person name="Sree Pranav P."/>
            <person name="Mahalakshmi B."/>
            <person name="Karthikeyan R."/>
        </authorList>
    </citation>
    <scope>NUCLEOTIDE SEQUENCE [LARGE SCALE GENOMIC DNA]</scope>
    <source>
        <strain evidence="13 14">JR949</strain>
    </source>
</reference>
<dbReference type="AlphaFoldDB" id="A0AAP7DJY0"/>
<dbReference type="PROSITE" id="PS50165">
    <property type="entry name" value="UVRC"/>
    <property type="match status" value="1"/>
</dbReference>
<accession>A0AAP7DJY0</accession>
<proteinExistence type="inferred from homology"/>
<evidence type="ECO:0000256" key="4">
    <source>
        <dbReference type="ARBA" id="ARBA00022881"/>
    </source>
</evidence>
<dbReference type="NCBIfam" id="TIGR00194">
    <property type="entry name" value="uvrC"/>
    <property type="match status" value="1"/>
</dbReference>
<dbReference type="GO" id="GO:0009381">
    <property type="term" value="F:excinuclease ABC activity"/>
    <property type="evidence" value="ECO:0007669"/>
    <property type="project" value="UniProtKB-UniRule"/>
</dbReference>
<dbReference type="InterPro" id="IPR004791">
    <property type="entry name" value="UvrC"/>
</dbReference>
<dbReference type="InterPro" id="IPR010994">
    <property type="entry name" value="RuvA_2-like"/>
</dbReference>
<feature type="region of interest" description="Disordered" evidence="9">
    <location>
        <begin position="359"/>
        <end position="416"/>
    </location>
</feature>
<dbReference type="PANTHER" id="PTHR30562:SF1">
    <property type="entry name" value="UVRABC SYSTEM PROTEIN C"/>
    <property type="match status" value="1"/>
</dbReference>
<dbReference type="Pfam" id="PF22920">
    <property type="entry name" value="UvrC_RNaseH"/>
    <property type="match status" value="2"/>
</dbReference>
<dbReference type="FunFam" id="3.40.1440.10:FF:000001">
    <property type="entry name" value="UvrABC system protein C"/>
    <property type="match status" value="1"/>
</dbReference>
<comment type="similarity">
    <text evidence="7">Belongs to the UvrC family.</text>
</comment>
<keyword evidence="3 7" id="KW-0228">DNA excision</keyword>
<evidence type="ECO:0000256" key="9">
    <source>
        <dbReference type="SAM" id="MobiDB-lite"/>
    </source>
</evidence>
<dbReference type="InterPro" id="IPR036876">
    <property type="entry name" value="UVR_dom_sf"/>
</dbReference>
<evidence type="ECO:0000256" key="6">
    <source>
        <dbReference type="ARBA" id="ARBA00023236"/>
    </source>
</evidence>
<keyword evidence="5 7" id="KW-0234">DNA repair</keyword>